<feature type="region of interest" description="Disordered" evidence="2">
    <location>
        <begin position="23"/>
        <end position="42"/>
    </location>
</feature>
<feature type="domain" description="PH" evidence="3">
    <location>
        <begin position="1390"/>
        <end position="1502"/>
    </location>
</feature>
<proteinExistence type="predicted"/>
<dbReference type="InterPro" id="IPR053005">
    <property type="entry name" value="Nuclear_Pos-Cytoskel_Interact"/>
</dbReference>
<dbReference type="GO" id="GO:0005739">
    <property type="term" value="C:mitochondrion"/>
    <property type="evidence" value="ECO:0007669"/>
    <property type="project" value="TreeGrafter"/>
</dbReference>
<dbReference type="EMBL" id="FR839628">
    <property type="protein sequence ID" value="CCA36944.1"/>
    <property type="molecule type" value="Genomic_DNA"/>
</dbReference>
<reference key="2">
    <citation type="submission" date="2011-04" db="EMBL/GenBank/DDBJ databases">
        <title>High-quality genome sequence of Pichia pastoris CBS 7435.</title>
        <authorList>
            <person name="Kueberl A."/>
            <person name="Schneider J."/>
            <person name="Thallinger G.G."/>
            <person name="Anderl I."/>
            <person name="Wibberg D."/>
            <person name="Hajek T."/>
            <person name="Jaenicke S."/>
            <person name="Brinkrolf K."/>
            <person name="Goesmann A."/>
            <person name="Szczepanowski R."/>
            <person name="Puehler A."/>
            <person name="Schwab H."/>
            <person name="Glieder A."/>
            <person name="Pichler H."/>
        </authorList>
    </citation>
    <scope>NUCLEOTIDE SEQUENCE</scope>
    <source>
        <strain>CBS 7435</strain>
    </source>
</reference>
<feature type="coiled-coil region" evidence="1">
    <location>
        <begin position="385"/>
        <end position="419"/>
    </location>
</feature>
<dbReference type="Proteomes" id="UP000006853">
    <property type="component" value="Chromosome 1"/>
</dbReference>
<dbReference type="GO" id="GO:0000226">
    <property type="term" value="P:microtubule cytoskeleton organization"/>
    <property type="evidence" value="ECO:0007669"/>
    <property type="project" value="TreeGrafter"/>
</dbReference>
<evidence type="ECO:0000313" key="4">
    <source>
        <dbReference type="EMBL" id="CCA36944.1"/>
    </source>
</evidence>
<dbReference type="HOGENOM" id="CLU_246013_0_0_1"/>
<keyword evidence="1" id="KW-0175">Coiled coil</keyword>
<dbReference type="Pfam" id="PF12814">
    <property type="entry name" value="Mcp5_PH"/>
    <property type="match status" value="1"/>
</dbReference>
<dbReference type="PANTHER" id="PTHR28190:SF1">
    <property type="entry name" value="NUCLEAR MIGRATION PROTEIN NUM1"/>
    <property type="match status" value="1"/>
</dbReference>
<dbReference type="PANTHER" id="PTHR28190">
    <property type="entry name" value="NUCLEAR MIGRATION PROTEIN NUM1"/>
    <property type="match status" value="1"/>
</dbReference>
<dbReference type="GO" id="GO:0005938">
    <property type="term" value="C:cell cortex"/>
    <property type="evidence" value="ECO:0007669"/>
    <property type="project" value="InterPro"/>
</dbReference>
<accession>F2QMY9</accession>
<feature type="coiled-coil region" evidence="1">
    <location>
        <begin position="141"/>
        <end position="207"/>
    </location>
</feature>
<dbReference type="CDD" id="cd13365">
    <property type="entry name" value="PH_PLC_plant-like"/>
    <property type="match status" value="1"/>
</dbReference>
<feature type="coiled-coil region" evidence="1">
    <location>
        <begin position="859"/>
        <end position="921"/>
    </location>
</feature>
<dbReference type="PROSITE" id="PS50003">
    <property type="entry name" value="PH_DOMAIN"/>
    <property type="match status" value="1"/>
</dbReference>
<keyword evidence="5" id="KW-1185">Reference proteome</keyword>
<dbReference type="SMART" id="SM00233">
    <property type="entry name" value="PH"/>
    <property type="match status" value="1"/>
</dbReference>
<feature type="coiled-coil region" evidence="1">
    <location>
        <begin position="557"/>
        <end position="584"/>
    </location>
</feature>
<dbReference type="InterPro" id="IPR024774">
    <property type="entry name" value="PH_dom-Mcp5-type"/>
</dbReference>
<gene>
    <name evidence="4" type="primary">NUM1</name>
    <name evidence="4" type="ordered locus">PP7435_Chr1-0804</name>
</gene>
<reference evidence="4 5" key="3">
    <citation type="journal article" date="2016" name="FEMS Yeast Res.">
        <title>Curation of the genome annotation of Pichia pastoris (Komagataella phaffii) CBS7435 from gene level to protein function.</title>
        <authorList>
            <person name="Valli M."/>
            <person name="Tatto N.E."/>
            <person name="Peymann A."/>
            <person name="Gruber C."/>
            <person name="Landes N."/>
            <person name="Ekker H."/>
            <person name="Thallinger G.G."/>
            <person name="Mattanovich D."/>
            <person name="Gasser B."/>
            <person name="Graf A.B."/>
        </authorList>
    </citation>
    <scope>GENOME REANNOTATION</scope>
    <source>
        <strain evidence="4 5">ATCC 76273 / CBS 7435 / CECT 11047 / NRRL Y-11430 / Wegner 21-1</strain>
    </source>
</reference>
<organism evidence="4 5">
    <name type="scientific">Komagataella phaffii (strain ATCC 76273 / CBS 7435 / CECT 11047 / NRRL Y-11430 / Wegner 21-1)</name>
    <name type="common">Yeast</name>
    <name type="synonym">Pichia pastoris</name>
    <dbReference type="NCBI Taxonomy" id="981350"/>
    <lineage>
        <taxon>Eukaryota</taxon>
        <taxon>Fungi</taxon>
        <taxon>Dikarya</taxon>
        <taxon>Ascomycota</taxon>
        <taxon>Saccharomycotina</taxon>
        <taxon>Pichiomycetes</taxon>
        <taxon>Pichiales</taxon>
        <taxon>Pichiaceae</taxon>
        <taxon>Komagataella</taxon>
    </lineage>
</organism>
<feature type="compositionally biased region" description="Low complexity" evidence="2">
    <location>
        <begin position="32"/>
        <end position="41"/>
    </location>
</feature>
<dbReference type="GO" id="GO:0015631">
    <property type="term" value="F:tubulin binding"/>
    <property type="evidence" value="ECO:0007669"/>
    <property type="project" value="TreeGrafter"/>
</dbReference>
<evidence type="ECO:0000313" key="5">
    <source>
        <dbReference type="Proteomes" id="UP000006853"/>
    </source>
</evidence>
<dbReference type="InterPro" id="IPR001849">
    <property type="entry name" value="PH_domain"/>
</dbReference>
<sequence length="1559" mass="176759">MDLGDTNHNVPFQLPPLPRKLRNRHQESEFHPSLPALPLKSPSKKKTNKIDFLTGISDNLLVECRKLNSDNQKLKSLLKQKVKENEDLAEKITHQAIFSKKLEQEQQRLLDSNWSLETKLQDTFDEASLAKSSSIKFSEELKLKTDQVETLNREMESLKNEKLSLKDKICTLEGRSTFELEELKNMNTSLNEENELLHHQVNSLKAQLEQKFSIHDKKPFPVAQSEYLEQESLDTVSLNNLSATDTVNKLRISLMKIENEKKALEDLLKTHNSPTEISAKVDGSKISYPMSMKDSRSIASCQWDKEIQNPLKEDYIHRSSSIASGKKKELVNGDLEKEVAEFNDNLCNMEATQFEAVSSTDGTICQLSDQKTFEKSCNQVSSRRYEPLESEILEVRKENKQLRIELSAMNNEAKFLTSEKVSACELAQKLEIKLFDSEKQILVLEPSIAQLRKELKSAQASHSKSLEVKDTIINNLRMQVSELELSFDELTVNRKNISSKVKTLEAYNDKLQDNITALKSKYQQTIDELTVTKSIATESQQKLSEQMQANLTLSADVSSLKTQEEELNCKISLLELEKETLNKKLNSLAVLLDESQKVENSCRESVVKSNKRLKESNREHSSKDDSVLSLTKQLEISEKNTIFSQIDFDRLKELADLSNSKIIDLESQLNACKTQIDSKDCHFLKLSQEKEKLALKFDESTRKLNEMINFRDEQSKHILELEIEQKNTIYKYESLQTEMMSLKQSLIENNNSFEEEKLNLISQISDAKEKSTNLQNEVSNLTEQLTTSESKLSSLIMDGENLVPKTERQLPLSQVLERDQFIDPEDEGAKIDAQGRKIFNLNETGVVLTGQNLPLERNASFLNSEFESLKKEVLDLEIAKSNLHKDISNMTNQKLSLENQKSSLEISNAELEVQLNSVQLKKAGIETLLLNSEDKKLENNLKCMSVNQGKSKLKNTSVALDSNPANTESCEVIKNIGCKLESAIGDSQSLKKDHQQDTDLLSKKTGLLLLQQAPKDELKQVSVEPKKINGIANAADEKFRKELKNSATMQKESGNELKNIPVACERISTKEKISPECLNIGEITSQIEQKTAIVGCLIDKFSTQEDKMIEEFNLSTSQNGLDVESQELLRSYKILSEKINQLLMLWGSSKSMEENIGCVLTTQSELCSSTKHDNELPIDNLKAAQPKGAIPNDNQKMTLSSDDSENCALIGIPQIKYNRSTYALDHQEKEQKDTEKKYLDKIIDNKCCVVELDELQKLKECQNVNTAAFRELLDDNNLLAISKKAYVATTIFKHPDPDHVVVLPITYYNKLTRSHEVVKKTKDREALDSSLDAFSSTLPCYHVKEQSNVVHDPGSTIARTLSPAVTCHTEGTVSTNISLTNRNMMPLITQTVIGEYLYKYHRKLGIFSSISESRHERYFWVHPYSMTLYWSDINPVLSNPSDNRVKALAITGVSSVDDNNPLPPGLYHKSIIIQSIERSIKITCASRQRHNIWLNSIKYLLARSTEELEFDEDPELSSMAIRVTAQDSAITRSGSFRHNLPRSRSVADRRLTKQSSICN</sequence>
<dbReference type="GO" id="GO:0032065">
    <property type="term" value="P:maintenance of protein location in cell cortex"/>
    <property type="evidence" value="ECO:0007669"/>
    <property type="project" value="InterPro"/>
</dbReference>
<evidence type="ECO:0000256" key="1">
    <source>
        <dbReference type="SAM" id="Coils"/>
    </source>
</evidence>
<feature type="coiled-coil region" evidence="1">
    <location>
        <begin position="473"/>
        <end position="528"/>
    </location>
</feature>
<evidence type="ECO:0000259" key="3">
    <source>
        <dbReference type="PROSITE" id="PS50003"/>
    </source>
</evidence>
<name>F2QMY9_KOMPC</name>
<feature type="coiled-coil region" evidence="1">
    <location>
        <begin position="743"/>
        <end position="791"/>
    </location>
</feature>
<feature type="coiled-coil region" evidence="1">
    <location>
        <begin position="64"/>
        <end position="91"/>
    </location>
</feature>
<protein>
    <submittedName>
        <fullName evidence="4">Mitochondria-ER-cortex-ancor component</fullName>
    </submittedName>
</protein>
<reference evidence="4 5" key="1">
    <citation type="journal article" date="2011" name="J. Biotechnol.">
        <title>High-quality genome sequence of Pichia pastoris CBS7435.</title>
        <authorList>
            <person name="Kuberl A."/>
            <person name="Schneider J."/>
            <person name="Thallinger G.G."/>
            <person name="Anderl I."/>
            <person name="Wibberg D."/>
            <person name="Hajek T."/>
            <person name="Jaenicke S."/>
            <person name="Brinkrolf K."/>
            <person name="Goesmann A."/>
            <person name="Szczepanowski R."/>
            <person name="Puhler A."/>
            <person name="Schwab H."/>
            <person name="Glieder A."/>
            <person name="Pichler H."/>
        </authorList>
    </citation>
    <scope>NUCLEOTIDE SEQUENCE [LARGE SCALE GENOMIC DNA]</scope>
    <source>
        <strain evidence="5">ATCC 76273 / CBS 7435 / CECT 11047 / NRRL Y-11430 / Wegner 21-1</strain>
    </source>
</reference>
<dbReference type="GO" id="GO:0005543">
    <property type="term" value="F:phospholipid binding"/>
    <property type="evidence" value="ECO:0007669"/>
    <property type="project" value="InterPro"/>
</dbReference>
<evidence type="ECO:0000256" key="2">
    <source>
        <dbReference type="SAM" id="MobiDB-lite"/>
    </source>
</evidence>